<dbReference type="EMBL" id="JARWAM010000006">
    <property type="protein sequence ID" value="MDR5905712.1"/>
    <property type="molecule type" value="Genomic_DNA"/>
</dbReference>
<gene>
    <name evidence="2" type="ORF">QC821_10545</name>
</gene>
<comment type="caution">
    <text evidence="2">The sequence shown here is derived from an EMBL/GenBank/DDBJ whole genome shotgun (WGS) entry which is preliminary data.</text>
</comment>
<evidence type="ECO:0000313" key="3">
    <source>
        <dbReference type="Proteomes" id="UP001251374"/>
    </source>
</evidence>
<keyword evidence="3" id="KW-1185">Reference proteome</keyword>
<dbReference type="RefSeq" id="WP_309720733.1">
    <property type="nucleotide sequence ID" value="NZ_JARWAM010000006.1"/>
</dbReference>
<proteinExistence type="predicted"/>
<evidence type="ECO:0000256" key="1">
    <source>
        <dbReference type="SAM" id="MobiDB-lite"/>
    </source>
</evidence>
<name>A0ABU1HEI8_9GAMM</name>
<dbReference type="Proteomes" id="UP001251374">
    <property type="component" value="Unassembled WGS sequence"/>
</dbReference>
<feature type="region of interest" description="Disordered" evidence="1">
    <location>
        <begin position="91"/>
        <end position="128"/>
    </location>
</feature>
<evidence type="ECO:0000313" key="2">
    <source>
        <dbReference type="EMBL" id="MDR5905712.1"/>
    </source>
</evidence>
<sequence length="128" mass="14436">MKINVEFDLTPQEFRQAMGLPDVEAFQNDLMARIQQQMEAGVEGYDPMSLMQPFLQQPFFKEGMQQPFMKDSMAQSLASFGSYQQMMLDMLRQASSSGRKTQEAPADEEGDEPSPRGKASASSRAKRK</sequence>
<reference evidence="2 3" key="1">
    <citation type="submission" date="2023-04" db="EMBL/GenBank/DDBJ databases">
        <title>A long-awaited taxogenomic arrangement of the family Halomonadaceae.</title>
        <authorList>
            <person name="De La Haba R."/>
            <person name="Chuvochina M."/>
            <person name="Wittouck S."/>
            <person name="Arahal D.R."/>
            <person name="Sanchez-Porro C."/>
            <person name="Hugenholtz P."/>
            <person name="Ventosa A."/>
        </authorList>
    </citation>
    <scope>NUCLEOTIDE SEQUENCE [LARGE SCALE GENOMIC DNA]</scope>
    <source>
        <strain evidence="2 3">DSM 26770</strain>
    </source>
</reference>
<organism evidence="2 3">
    <name type="scientific">Franzmannia qiaohouensis</name>
    <dbReference type="NCBI Taxonomy" id="1329370"/>
    <lineage>
        <taxon>Bacteria</taxon>
        <taxon>Pseudomonadati</taxon>
        <taxon>Pseudomonadota</taxon>
        <taxon>Gammaproteobacteria</taxon>
        <taxon>Oceanospirillales</taxon>
        <taxon>Halomonadaceae</taxon>
        <taxon>Franzmannia</taxon>
    </lineage>
</organism>
<protein>
    <submittedName>
        <fullName evidence="2">Uncharacterized protein</fullName>
    </submittedName>
</protein>
<accession>A0ABU1HEI8</accession>